<dbReference type="KEGG" id="plue:EWM63_29880"/>
<dbReference type="EMBL" id="CP035913">
    <property type="protein sequence ID" value="QBE66660.1"/>
    <property type="molecule type" value="Genomic_DNA"/>
</dbReference>
<evidence type="ECO:0000256" key="1">
    <source>
        <dbReference type="SAM" id="MobiDB-lite"/>
    </source>
</evidence>
<protein>
    <submittedName>
        <fullName evidence="3">MSHA biogenesis protein MshA</fullName>
    </submittedName>
</protein>
<evidence type="ECO:0000256" key="2">
    <source>
        <dbReference type="SAM" id="Phobius"/>
    </source>
</evidence>
<keyword evidence="2" id="KW-0812">Transmembrane</keyword>
<sequence>MSQQINLFNPAFRTTRKQFTAQLLATLLGAIVVTICIAAVIGHRGVAKLERSVASGKALLDQQQAAQAETIAGLAPRQKDPGLDAQLVQMQAEIASLREADSILRAGQIGNHAGYAGYFRAFAQQTVPGVWLTGLRIAGAGHDIEVRGRALQAAAIPGYIAQLQDRPAFRGKTFAALSIAPPAAPDVPPAGTPVGTPGEPPASPRFVEFTLQSRVEQAP</sequence>
<keyword evidence="4" id="KW-1185">Reference proteome</keyword>
<feature type="region of interest" description="Disordered" evidence="1">
    <location>
        <begin position="184"/>
        <end position="205"/>
    </location>
</feature>
<proteinExistence type="predicted"/>
<name>A0A4P6L4X9_9BURK</name>
<dbReference type="OrthoDB" id="5405677at2"/>
<evidence type="ECO:0000313" key="4">
    <source>
        <dbReference type="Proteomes" id="UP000290637"/>
    </source>
</evidence>
<dbReference type="Pfam" id="PF05137">
    <property type="entry name" value="PilN"/>
    <property type="match status" value="1"/>
</dbReference>
<dbReference type="InterPro" id="IPR007813">
    <property type="entry name" value="PilN"/>
</dbReference>
<dbReference type="RefSeq" id="WP_130189767.1">
    <property type="nucleotide sequence ID" value="NZ_CP035913.1"/>
</dbReference>
<accession>A0A4P6L4X9</accession>
<keyword evidence="2" id="KW-1133">Transmembrane helix</keyword>
<gene>
    <name evidence="3" type="ORF">EWM63_29880</name>
</gene>
<evidence type="ECO:0000313" key="3">
    <source>
        <dbReference type="EMBL" id="QBE66660.1"/>
    </source>
</evidence>
<organism evidence="3 4">
    <name type="scientific">Pseudoduganella lutea</name>
    <dbReference type="NCBI Taxonomy" id="321985"/>
    <lineage>
        <taxon>Bacteria</taxon>
        <taxon>Pseudomonadati</taxon>
        <taxon>Pseudomonadota</taxon>
        <taxon>Betaproteobacteria</taxon>
        <taxon>Burkholderiales</taxon>
        <taxon>Oxalobacteraceae</taxon>
        <taxon>Telluria group</taxon>
        <taxon>Pseudoduganella</taxon>
    </lineage>
</organism>
<keyword evidence="2" id="KW-0472">Membrane</keyword>
<dbReference type="AlphaFoldDB" id="A0A4P6L4X9"/>
<reference evidence="3 4" key="1">
    <citation type="submission" date="2019-02" db="EMBL/GenBank/DDBJ databases">
        <title>Draft Genome Sequences of Six Type Strains of the Genus Massilia.</title>
        <authorList>
            <person name="Miess H."/>
            <person name="Frediansyhah A."/>
            <person name="Gross H."/>
        </authorList>
    </citation>
    <scope>NUCLEOTIDE SEQUENCE [LARGE SCALE GENOMIC DNA]</scope>
    <source>
        <strain evidence="3 4">DSM 17473</strain>
    </source>
</reference>
<dbReference type="Proteomes" id="UP000290637">
    <property type="component" value="Chromosome"/>
</dbReference>
<feature type="transmembrane region" description="Helical" evidence="2">
    <location>
        <begin position="20"/>
        <end position="41"/>
    </location>
</feature>